<evidence type="ECO:0000259" key="10">
    <source>
        <dbReference type="PROSITE" id="PS50902"/>
    </source>
</evidence>
<dbReference type="SUPFAM" id="SSF52218">
    <property type="entry name" value="Flavoproteins"/>
    <property type="match status" value="1"/>
</dbReference>
<keyword evidence="7 9" id="KW-0288">FMN</keyword>
<evidence type="ECO:0000256" key="6">
    <source>
        <dbReference type="ARBA" id="ARBA00022630"/>
    </source>
</evidence>
<comment type="similarity">
    <text evidence="3 9">Belongs to the flavodoxin family.</text>
</comment>
<dbReference type="InterPro" id="IPR001226">
    <property type="entry name" value="Flavodoxin_CS"/>
</dbReference>
<dbReference type="PANTHER" id="PTHR42809">
    <property type="entry name" value="FLAVODOXIN 2"/>
    <property type="match status" value="1"/>
</dbReference>
<dbReference type="PROSITE" id="PS00201">
    <property type="entry name" value="FLAVODOXIN"/>
    <property type="match status" value="1"/>
</dbReference>
<dbReference type="InterPro" id="IPR008254">
    <property type="entry name" value="Flavodoxin/NO_synth"/>
</dbReference>
<accession>A0A951Q8R1</accession>
<dbReference type="InterPro" id="IPR029039">
    <property type="entry name" value="Flavoprotein-like_sf"/>
</dbReference>
<evidence type="ECO:0000256" key="9">
    <source>
        <dbReference type="PIRNR" id="PIRNR038996"/>
    </source>
</evidence>
<sequence>MAKIGLFYGTQTGNTQTAAEIIQKELGGSSAVDLHDVSTVDTTDFEGYEFIIIGCPTWNIGELQSDWEGFYDELEAIAFTGKKVAYFGVGDQVGYADNFQDAMGILEEKILSLGGTTVGCWSTDGYDFNESKAVRDGKFVGLAIDEDNQSELTDSRIKSWVTQLKREFGL</sequence>
<reference evidence="11" key="1">
    <citation type="submission" date="2021-05" db="EMBL/GenBank/DDBJ databases">
        <authorList>
            <person name="Pietrasiak N."/>
            <person name="Ward R."/>
            <person name="Stajich J.E."/>
            <person name="Kurbessoian T."/>
        </authorList>
    </citation>
    <scope>NUCLEOTIDE SEQUENCE</scope>
    <source>
        <strain evidence="11">UHER 2000/2452</strain>
    </source>
</reference>
<dbReference type="Pfam" id="PF00258">
    <property type="entry name" value="Flavodoxin_1"/>
    <property type="match status" value="1"/>
</dbReference>
<dbReference type="InterPro" id="IPR010086">
    <property type="entry name" value="Flavodoxin_lc"/>
</dbReference>
<evidence type="ECO:0000256" key="2">
    <source>
        <dbReference type="ARBA" id="ARBA00003297"/>
    </source>
</evidence>
<dbReference type="EMBL" id="JAHHHD010000003">
    <property type="protein sequence ID" value="MBW4657944.1"/>
    <property type="molecule type" value="Genomic_DNA"/>
</dbReference>
<dbReference type="GO" id="GO:0009055">
    <property type="term" value="F:electron transfer activity"/>
    <property type="evidence" value="ECO:0007669"/>
    <property type="project" value="UniProtKB-UniRule"/>
</dbReference>
<dbReference type="InterPro" id="IPR050619">
    <property type="entry name" value="Flavodoxin"/>
</dbReference>
<dbReference type="Gene3D" id="3.40.50.360">
    <property type="match status" value="1"/>
</dbReference>
<dbReference type="AlphaFoldDB" id="A0A951Q8R1"/>
<proteinExistence type="inferred from homology"/>
<evidence type="ECO:0000313" key="11">
    <source>
        <dbReference type="EMBL" id="MBW4657944.1"/>
    </source>
</evidence>
<comment type="cofactor">
    <cofactor evidence="1 9">
        <name>FMN</name>
        <dbReference type="ChEBI" id="CHEBI:58210"/>
    </cofactor>
</comment>
<dbReference type="NCBIfam" id="NF006736">
    <property type="entry name" value="PRK09267.1-2"/>
    <property type="match status" value="1"/>
</dbReference>
<keyword evidence="8 9" id="KW-0249">Electron transport</keyword>
<feature type="domain" description="Flavodoxin-like" evidence="10">
    <location>
        <begin position="4"/>
        <end position="165"/>
    </location>
</feature>
<dbReference type="PANTHER" id="PTHR42809:SF1">
    <property type="entry name" value="FLAVODOXIN 1"/>
    <property type="match status" value="1"/>
</dbReference>
<dbReference type="NCBIfam" id="TIGR01752">
    <property type="entry name" value="flav_long"/>
    <property type="match status" value="1"/>
</dbReference>
<evidence type="ECO:0000256" key="8">
    <source>
        <dbReference type="ARBA" id="ARBA00022982"/>
    </source>
</evidence>
<protein>
    <recommendedName>
        <fullName evidence="4 9">Flavodoxin</fullName>
    </recommendedName>
</protein>
<evidence type="ECO:0000256" key="5">
    <source>
        <dbReference type="ARBA" id="ARBA00022448"/>
    </source>
</evidence>
<dbReference type="PROSITE" id="PS50902">
    <property type="entry name" value="FLAVODOXIN_LIKE"/>
    <property type="match status" value="1"/>
</dbReference>
<gene>
    <name evidence="11" type="primary">fldA</name>
    <name evidence="11" type="ORF">KME15_04665</name>
</gene>
<name>A0A951Q8R1_9CYAN</name>
<reference evidence="11" key="2">
    <citation type="journal article" date="2022" name="Microbiol. Resour. Announc.">
        <title>Metagenome Sequencing to Explore Phylogenomics of Terrestrial Cyanobacteria.</title>
        <authorList>
            <person name="Ward R.D."/>
            <person name="Stajich J.E."/>
            <person name="Johansen J.R."/>
            <person name="Huntemann M."/>
            <person name="Clum A."/>
            <person name="Foster B."/>
            <person name="Foster B."/>
            <person name="Roux S."/>
            <person name="Palaniappan K."/>
            <person name="Varghese N."/>
            <person name="Mukherjee S."/>
            <person name="Reddy T.B.K."/>
            <person name="Daum C."/>
            <person name="Copeland A."/>
            <person name="Chen I.A."/>
            <person name="Ivanova N.N."/>
            <person name="Kyrpides N.C."/>
            <person name="Shapiro N."/>
            <person name="Eloe-Fadrosh E.A."/>
            <person name="Pietrasiak N."/>
        </authorList>
    </citation>
    <scope>NUCLEOTIDE SEQUENCE</scope>
    <source>
        <strain evidence="11">UHER 2000/2452</strain>
    </source>
</reference>
<dbReference type="Proteomes" id="UP000757435">
    <property type="component" value="Unassembled WGS sequence"/>
</dbReference>
<dbReference type="GO" id="GO:0010181">
    <property type="term" value="F:FMN binding"/>
    <property type="evidence" value="ECO:0007669"/>
    <property type="project" value="UniProtKB-UniRule"/>
</dbReference>
<comment type="caution">
    <text evidence="11">The sequence shown here is derived from an EMBL/GenBank/DDBJ whole genome shotgun (WGS) entry which is preliminary data.</text>
</comment>
<dbReference type="NCBIfam" id="NF006738">
    <property type="entry name" value="PRK09267.1-4"/>
    <property type="match status" value="1"/>
</dbReference>
<dbReference type="PIRSF" id="PIRSF038996">
    <property type="entry name" value="FldA"/>
    <property type="match status" value="1"/>
</dbReference>
<organism evidence="11 12">
    <name type="scientific">Drouetiella hepatica Uher 2000/2452</name>
    <dbReference type="NCBI Taxonomy" id="904376"/>
    <lineage>
        <taxon>Bacteria</taxon>
        <taxon>Bacillati</taxon>
        <taxon>Cyanobacteriota</taxon>
        <taxon>Cyanophyceae</taxon>
        <taxon>Oculatellales</taxon>
        <taxon>Oculatellaceae</taxon>
        <taxon>Drouetiella</taxon>
    </lineage>
</organism>
<comment type="function">
    <text evidence="2 9">Low-potential electron donor to a number of redox enzymes.</text>
</comment>
<keyword evidence="5 9" id="KW-0813">Transport</keyword>
<evidence type="ECO:0000256" key="4">
    <source>
        <dbReference type="ARBA" id="ARBA00017869"/>
    </source>
</evidence>
<evidence type="ECO:0000256" key="7">
    <source>
        <dbReference type="ARBA" id="ARBA00022643"/>
    </source>
</evidence>
<evidence type="ECO:0000256" key="3">
    <source>
        <dbReference type="ARBA" id="ARBA00005267"/>
    </source>
</evidence>
<keyword evidence="6 9" id="KW-0285">Flavoprotein</keyword>
<evidence type="ECO:0000313" key="12">
    <source>
        <dbReference type="Proteomes" id="UP000757435"/>
    </source>
</evidence>
<evidence type="ECO:0000256" key="1">
    <source>
        <dbReference type="ARBA" id="ARBA00001917"/>
    </source>
</evidence>
<dbReference type="NCBIfam" id="NF006739">
    <property type="entry name" value="PRK09267.1-5"/>
    <property type="match status" value="1"/>
</dbReference>